<comment type="caution">
    <text evidence="2">The sequence shown here is derived from an EMBL/GenBank/DDBJ whole genome shotgun (WGS) entry which is preliminary data.</text>
</comment>
<evidence type="ECO:0000313" key="3">
    <source>
        <dbReference type="Proteomes" id="UP000299102"/>
    </source>
</evidence>
<protein>
    <submittedName>
        <fullName evidence="2">Uncharacterized protein</fullName>
    </submittedName>
</protein>
<evidence type="ECO:0000256" key="1">
    <source>
        <dbReference type="SAM" id="MobiDB-lite"/>
    </source>
</evidence>
<dbReference type="EMBL" id="BGZK01002146">
    <property type="protein sequence ID" value="GBP91161.1"/>
    <property type="molecule type" value="Genomic_DNA"/>
</dbReference>
<gene>
    <name evidence="2" type="ORF">EVAR_65607_1</name>
</gene>
<proteinExistence type="predicted"/>
<feature type="region of interest" description="Disordered" evidence="1">
    <location>
        <begin position="98"/>
        <end position="120"/>
    </location>
</feature>
<keyword evidence="3" id="KW-1185">Reference proteome</keyword>
<evidence type="ECO:0000313" key="2">
    <source>
        <dbReference type="EMBL" id="GBP91161.1"/>
    </source>
</evidence>
<dbReference type="AlphaFoldDB" id="A0A4C1ZQK5"/>
<reference evidence="2 3" key="1">
    <citation type="journal article" date="2019" name="Commun. Biol.">
        <title>The bagworm genome reveals a unique fibroin gene that provides high tensile strength.</title>
        <authorList>
            <person name="Kono N."/>
            <person name="Nakamura H."/>
            <person name="Ohtoshi R."/>
            <person name="Tomita M."/>
            <person name="Numata K."/>
            <person name="Arakawa K."/>
        </authorList>
    </citation>
    <scope>NUCLEOTIDE SEQUENCE [LARGE SCALE GENOMIC DNA]</scope>
</reference>
<feature type="compositionally biased region" description="Basic and acidic residues" evidence="1">
    <location>
        <begin position="106"/>
        <end position="120"/>
    </location>
</feature>
<name>A0A4C1ZQK5_EUMVA</name>
<sequence length="120" mass="13321">MEKESPELINRKGVDQGLDHAHNWFNELERRYPDLTNDLPEGRSSTVMTEYNISAVRLMERSLGAETVLGLGMQTAGSPECVARTDAHGLTAAARLTLRGTPYTHTRAEPDTTERGSKEH</sequence>
<accession>A0A4C1ZQK5</accession>
<organism evidence="2 3">
    <name type="scientific">Eumeta variegata</name>
    <name type="common">Bagworm moth</name>
    <name type="synonym">Eumeta japonica</name>
    <dbReference type="NCBI Taxonomy" id="151549"/>
    <lineage>
        <taxon>Eukaryota</taxon>
        <taxon>Metazoa</taxon>
        <taxon>Ecdysozoa</taxon>
        <taxon>Arthropoda</taxon>
        <taxon>Hexapoda</taxon>
        <taxon>Insecta</taxon>
        <taxon>Pterygota</taxon>
        <taxon>Neoptera</taxon>
        <taxon>Endopterygota</taxon>
        <taxon>Lepidoptera</taxon>
        <taxon>Glossata</taxon>
        <taxon>Ditrysia</taxon>
        <taxon>Tineoidea</taxon>
        <taxon>Psychidae</taxon>
        <taxon>Oiketicinae</taxon>
        <taxon>Eumeta</taxon>
    </lineage>
</organism>
<dbReference type="Proteomes" id="UP000299102">
    <property type="component" value="Unassembled WGS sequence"/>
</dbReference>